<evidence type="ECO:0000256" key="1">
    <source>
        <dbReference type="SAM" id="MobiDB-lite"/>
    </source>
</evidence>
<organism evidence="2 3">
    <name type="scientific">Rangifer tarandus platyrhynchus</name>
    <name type="common">Svalbard reindeer</name>
    <dbReference type="NCBI Taxonomy" id="3082113"/>
    <lineage>
        <taxon>Eukaryota</taxon>
        <taxon>Metazoa</taxon>
        <taxon>Chordata</taxon>
        <taxon>Craniata</taxon>
        <taxon>Vertebrata</taxon>
        <taxon>Euteleostomi</taxon>
        <taxon>Mammalia</taxon>
        <taxon>Eutheria</taxon>
        <taxon>Laurasiatheria</taxon>
        <taxon>Artiodactyla</taxon>
        <taxon>Ruminantia</taxon>
        <taxon>Pecora</taxon>
        <taxon>Cervidae</taxon>
        <taxon>Odocoileinae</taxon>
        <taxon>Rangifer</taxon>
    </lineage>
</organism>
<keyword evidence="3" id="KW-1185">Reference proteome</keyword>
<reference evidence="2" key="1">
    <citation type="submission" date="2023-04" db="EMBL/GenBank/DDBJ databases">
        <authorList>
            <consortium name="ELIXIR-Norway"/>
        </authorList>
    </citation>
    <scope>NUCLEOTIDE SEQUENCE [LARGE SCALE GENOMIC DNA]</scope>
</reference>
<accession>A0ABN9A0V2</accession>
<feature type="region of interest" description="Disordered" evidence="1">
    <location>
        <begin position="1"/>
        <end position="75"/>
    </location>
</feature>
<dbReference type="EMBL" id="OX459945">
    <property type="protein sequence ID" value="CAI9179875.1"/>
    <property type="molecule type" value="Genomic_DNA"/>
</dbReference>
<feature type="compositionally biased region" description="Low complexity" evidence="1">
    <location>
        <begin position="33"/>
        <end position="47"/>
    </location>
</feature>
<proteinExistence type="predicted"/>
<protein>
    <submittedName>
        <fullName evidence="2">Uncharacterized protein</fullName>
    </submittedName>
</protein>
<dbReference type="Proteomes" id="UP001176941">
    <property type="component" value="Chromosome 9"/>
</dbReference>
<name>A0ABN9A0V2_RANTA</name>
<gene>
    <name evidence="2" type="ORF">MRATA1EN1_LOCUS28837</name>
</gene>
<evidence type="ECO:0000313" key="2">
    <source>
        <dbReference type="EMBL" id="CAI9179875.1"/>
    </source>
</evidence>
<sequence>MKLWGPLLKIGESQHSNNRALKQAEGPLRTGPRRAAQAAPRGRPWPASHGLSHEGPEPSGADLPLEEDRNSQFKVASDVFQPTSIQGRTIHQSILPPTFTQGRTVHRSIPARWSASFSLLPPLDQKAESP</sequence>
<evidence type="ECO:0000313" key="3">
    <source>
        <dbReference type="Proteomes" id="UP001176941"/>
    </source>
</evidence>